<accession>A0A2H5EXN3</accession>
<dbReference type="Proteomes" id="UP000234530">
    <property type="component" value="Chromosome"/>
</dbReference>
<dbReference type="AlphaFoldDB" id="A0A2H5EXN3"/>
<dbReference type="KEGG" id="pzh:CX676_07625"/>
<dbReference type="OrthoDB" id="9800877at2"/>
<keyword evidence="2" id="KW-1185">Reference proteome</keyword>
<dbReference type="RefSeq" id="WP_101752091.1">
    <property type="nucleotide sequence ID" value="NZ_CP025430.1"/>
</dbReference>
<organism evidence="1 2">
    <name type="scientific">Paracoccus zhejiangensis</name>
    <dbReference type="NCBI Taxonomy" id="1077935"/>
    <lineage>
        <taxon>Bacteria</taxon>
        <taxon>Pseudomonadati</taxon>
        <taxon>Pseudomonadota</taxon>
        <taxon>Alphaproteobacteria</taxon>
        <taxon>Rhodobacterales</taxon>
        <taxon>Paracoccaceae</taxon>
        <taxon>Paracoccus</taxon>
    </lineage>
</organism>
<evidence type="ECO:0000313" key="2">
    <source>
        <dbReference type="Proteomes" id="UP000234530"/>
    </source>
</evidence>
<dbReference type="EMBL" id="CP025430">
    <property type="protein sequence ID" value="AUH64050.1"/>
    <property type="molecule type" value="Genomic_DNA"/>
</dbReference>
<name>A0A2H5EXN3_9RHOB</name>
<sequence length="77" mass="8691">MKAIYAAVFADGIEMTMDALEAIAGERHLVFEDISIALAEVNAQKEIRAKRTNDDFSTWLPHIEEAIEPARLICPYR</sequence>
<proteinExistence type="predicted"/>
<reference evidence="1 2" key="1">
    <citation type="journal article" date="2013" name="Antonie Van Leeuwenhoek">
        <title>Paracoccus zhejiangensis sp. nov., isolated from activated sludge in wastewater-treatment system.</title>
        <authorList>
            <person name="Wu Z.G."/>
            <person name="Zhang D.F."/>
            <person name="Liu Y.L."/>
            <person name="Wang F."/>
            <person name="Jiang X."/>
            <person name="Li C."/>
            <person name="Li S.P."/>
            <person name="Hong Q."/>
            <person name="Li W.J."/>
        </authorList>
    </citation>
    <scope>NUCLEOTIDE SEQUENCE [LARGE SCALE GENOMIC DNA]</scope>
    <source>
        <strain evidence="1 2">J6</strain>
    </source>
</reference>
<evidence type="ECO:0000313" key="1">
    <source>
        <dbReference type="EMBL" id="AUH64050.1"/>
    </source>
</evidence>
<gene>
    <name evidence="1" type="ORF">CX676_07625</name>
</gene>
<protein>
    <submittedName>
        <fullName evidence="1">Uncharacterized protein</fullName>
    </submittedName>
</protein>